<dbReference type="Pfam" id="PF12929">
    <property type="entry name" value="Mid1"/>
    <property type="match status" value="1"/>
</dbReference>
<dbReference type="GO" id="GO:0098703">
    <property type="term" value="P:calcium ion import across plasma membrane"/>
    <property type="evidence" value="ECO:0007669"/>
    <property type="project" value="InterPro"/>
</dbReference>
<accession>A0AAN7TBE9</accession>
<proteinExistence type="predicted"/>
<gene>
    <name evidence="2" type="ORF">LTR62_007798</name>
</gene>
<comment type="caution">
    <text evidence="2">The sequence shown here is derived from an EMBL/GenBank/DDBJ whole genome shotgun (WGS) entry which is preliminary data.</text>
</comment>
<keyword evidence="1" id="KW-0472">Membrane</keyword>
<evidence type="ECO:0000313" key="2">
    <source>
        <dbReference type="EMBL" id="KAK5108824.1"/>
    </source>
</evidence>
<sequence length="663" mass="71594">MPFTCPKLTPLQSRFVASCAALVLLGLVYWSLSNPHFAYAAELSYDGFEGVGKGEDHNWHRIEQQRLDEDGVDDDDDRVERSQIFTRATAATAISDNNYPNNLNIQPGNTTVWVYSNALLTSPSTQLGPGLPSKLNKDHDVEYGHNELRRRQDSGEPITIYVSINTCLQPVWNGTGVQDAEPPQLSLYVSSNAGNSEVGPTGQNQVVQLLSGGFANISVQASGDWYIAVSAPTLTTGFAGEWNYELAVSHDAYYHSADETYPKLFLVDTDHTSALLVTDNLTEQGSGSTVFQQWMNLSTPFIMFAANVENTAMLGMQNSYCGWTKNAQLTASQDDPGGDQSGIEMGMITRGLGNKPKEQFYVTNLNGSSSYEGVLAMPGNSTKSGAGVVGGGGKVWSPVHWRTKADANCALMFNLTFCDEVAYAVPNNPSKFNTTSAANDAGIDALRFIYDNYTTVNYQFFNYSLQQIACHTTSDARYSTVKTCTDCAAAYKEWLCAVSIPRCVDFSDSSSYLQARNMGQTFVNGSMLSSDLLNAPYTPMSRAPTLEGTPAYSQTYLSSIATNSSRNSIIDTLIEPGPYKELLPCEDLCYSLVQSCPAALGFGCPHPGRGLEAGYGKRDPNGTSLTCSYLGAVYDFNAGSTVFAPVFEAATIAALVALVLGLA</sequence>
<evidence type="ECO:0000256" key="1">
    <source>
        <dbReference type="SAM" id="Phobius"/>
    </source>
</evidence>
<reference evidence="2" key="1">
    <citation type="submission" date="2023-08" db="EMBL/GenBank/DDBJ databases">
        <title>Black Yeasts Isolated from many extreme environments.</title>
        <authorList>
            <person name="Coleine C."/>
            <person name="Stajich J.E."/>
            <person name="Selbmann L."/>
        </authorList>
    </citation>
    <scope>NUCLEOTIDE SEQUENCE</scope>
    <source>
        <strain evidence="2">CCFEE 5401</strain>
    </source>
</reference>
<dbReference type="EMBL" id="JAVRRL010000077">
    <property type="protein sequence ID" value="KAK5108824.1"/>
    <property type="molecule type" value="Genomic_DNA"/>
</dbReference>
<dbReference type="InterPro" id="IPR024338">
    <property type="entry name" value="MID1/Yam8"/>
</dbReference>
<keyword evidence="1" id="KW-0812">Transmembrane</keyword>
<dbReference type="Proteomes" id="UP001310890">
    <property type="component" value="Unassembled WGS sequence"/>
</dbReference>
<keyword evidence="1" id="KW-1133">Transmembrane helix</keyword>
<name>A0AAN7TBE9_9PEZI</name>
<evidence type="ECO:0000313" key="3">
    <source>
        <dbReference type="Proteomes" id="UP001310890"/>
    </source>
</evidence>
<feature type="transmembrane region" description="Helical" evidence="1">
    <location>
        <begin position="642"/>
        <end position="662"/>
    </location>
</feature>
<dbReference type="GO" id="GO:0005262">
    <property type="term" value="F:calcium channel activity"/>
    <property type="evidence" value="ECO:0007669"/>
    <property type="project" value="InterPro"/>
</dbReference>
<protein>
    <submittedName>
        <fullName evidence="2">Uncharacterized protein</fullName>
    </submittedName>
</protein>
<dbReference type="PANTHER" id="PTHR39142:SF1">
    <property type="entry name" value="AEL197CP"/>
    <property type="match status" value="1"/>
</dbReference>
<organism evidence="2 3">
    <name type="scientific">Meristemomyces frigidus</name>
    <dbReference type="NCBI Taxonomy" id="1508187"/>
    <lineage>
        <taxon>Eukaryota</taxon>
        <taxon>Fungi</taxon>
        <taxon>Dikarya</taxon>
        <taxon>Ascomycota</taxon>
        <taxon>Pezizomycotina</taxon>
        <taxon>Dothideomycetes</taxon>
        <taxon>Dothideomycetidae</taxon>
        <taxon>Mycosphaerellales</taxon>
        <taxon>Teratosphaeriaceae</taxon>
        <taxon>Meristemomyces</taxon>
    </lineage>
</organism>
<dbReference type="PANTHER" id="PTHR39142">
    <property type="entry name" value="MID1P"/>
    <property type="match status" value="1"/>
</dbReference>
<dbReference type="AlphaFoldDB" id="A0AAN7TBE9"/>